<feature type="binding site" evidence="1">
    <location>
        <position position="610"/>
    </location>
    <ligand>
        <name>Fe cation</name>
        <dbReference type="ChEBI" id="CHEBI:24875"/>
    </ligand>
</feature>
<evidence type="ECO:0000256" key="1">
    <source>
        <dbReference type="PIRSR" id="PIRSR601501-1"/>
    </source>
</evidence>
<gene>
    <name evidence="2" type="ORF">SAMN06272737_12825</name>
</gene>
<sequence>MCFKTLPVEFDERGQATLRGGIPNPYDVTVAKPDVGTTEEERTARIERLMARNGHIKDLNMDPVTRIAGAMAVHVTADLENRAYLDSHAVATLFRGYEVILMGRDPRDAIFVASRACGVCGGVHAHAAAYAIESAMGITPPPLGTVVRNMTEAAEMGYDNPLHLYLLAGPDYSESVVKTTNPELWPKAEAWSCPNAHIHGFATMADLMTALNPLTGALYREGLEFTRLSREMVVLLTGKYPHPENVVPGGVSTTLTLQALNEYHSRLGKIFDYAQRMMAVWDDIPTFFYEADERYQLTGYRPSNQIDPGYWDDPYAYDATYANCNAWGEKRWSTPGVVIGGELLTTRLTDINIGWEEFVEHSYYEESSTTRFATDPLGNPLSPYHPWNKRTLPKPGAKNWKDKYTWACTPRWDRQVVEAGCYSRLLMTATAQKMPESRFMTATGSSMRFVVPKGETGEREVEWRVPEKWNAFERNRGRAYHYLFSQLVALESLLQAYDLHRRGERRVAALDPEELEKAIPDDERVSVGWWGAGRGWLTHHLVMDKGKITNYQICTPSTINASPRDPWDQPGPYEEAVMNTPILERMSDPSDFTSIDMLRAIRSFDPCMPCTTHVHTGAGEVVREVNTCSCGGD</sequence>
<evidence type="ECO:0000313" key="3">
    <source>
        <dbReference type="Proteomes" id="UP000198403"/>
    </source>
</evidence>
<dbReference type="AlphaFoldDB" id="A0A238ZEE6"/>
<dbReference type="InterPro" id="IPR050867">
    <property type="entry name" value="NiFe/NiFeSe_hydrgnase_LSU"/>
</dbReference>
<keyword evidence="1" id="KW-0408">Iron</keyword>
<comment type="cofactor">
    <cofactor evidence="1">
        <name>Fe cation</name>
        <dbReference type="ChEBI" id="CHEBI:24875"/>
    </cofactor>
</comment>
<evidence type="ECO:0000313" key="2">
    <source>
        <dbReference type="EMBL" id="SNR81885.1"/>
    </source>
</evidence>
<feature type="binding site" evidence="1">
    <location>
        <position position="120"/>
    </location>
    <ligand>
        <name>Fe cation</name>
        <dbReference type="ChEBI" id="CHEBI:24875"/>
    </ligand>
</feature>
<dbReference type="GO" id="GO:0016151">
    <property type="term" value="F:nickel cation binding"/>
    <property type="evidence" value="ECO:0007669"/>
    <property type="project" value="InterPro"/>
</dbReference>
<dbReference type="PANTHER" id="PTHR42958:SF4">
    <property type="entry name" value="HYDROGENASE EXPRESSION_FORMATION PROTEIN HUPK"/>
    <property type="match status" value="1"/>
</dbReference>
<comment type="cofactor">
    <cofactor evidence="1">
        <name>Ni(2+)</name>
        <dbReference type="ChEBI" id="CHEBI:49786"/>
    </cofactor>
</comment>
<dbReference type="PANTHER" id="PTHR42958">
    <property type="entry name" value="HYDROGENASE-2 LARGE CHAIN"/>
    <property type="match status" value="1"/>
</dbReference>
<dbReference type="Pfam" id="PF00374">
    <property type="entry name" value="NiFeSe_Hases"/>
    <property type="match status" value="2"/>
</dbReference>
<feature type="binding site" evidence="1">
    <location>
        <position position="613"/>
    </location>
    <ligand>
        <name>Mg(2+)</name>
        <dbReference type="ChEBI" id="CHEBI:18420"/>
    </ligand>
</feature>
<feature type="binding site" evidence="1">
    <location>
        <position position="98"/>
    </location>
    <ligand>
        <name>Mg(2+)</name>
        <dbReference type="ChEBI" id="CHEBI:18420"/>
    </ligand>
</feature>
<keyword evidence="1" id="KW-0533">Nickel</keyword>
<dbReference type="InterPro" id="IPR001501">
    <property type="entry name" value="Ni-dep_hyd_lsu"/>
</dbReference>
<name>A0A238ZEE6_9ACTN</name>
<dbReference type="EMBL" id="FZNO01000028">
    <property type="protein sequence ID" value="SNR81885.1"/>
    <property type="molecule type" value="Genomic_DNA"/>
</dbReference>
<proteinExistence type="predicted"/>
<dbReference type="OrthoDB" id="9761717at2"/>
<accession>A0A238ZEE6</accession>
<dbReference type="RefSeq" id="WP_089338357.1">
    <property type="nucleotide sequence ID" value="NZ_FZNO01000028.1"/>
</dbReference>
<feature type="binding site" evidence="1">
    <location>
        <position position="120"/>
    </location>
    <ligand>
        <name>Ni(2+)</name>
        <dbReference type="ChEBI" id="CHEBI:49786"/>
    </ligand>
</feature>
<dbReference type="SUPFAM" id="SSF56762">
    <property type="entry name" value="HydB/Nqo4-like"/>
    <property type="match status" value="1"/>
</dbReference>
<feature type="binding site" evidence="1">
    <location>
        <position position="117"/>
    </location>
    <ligand>
        <name>Ni(2+)</name>
        <dbReference type="ChEBI" id="CHEBI:49786"/>
    </ligand>
</feature>
<keyword evidence="1" id="KW-0479">Metal-binding</keyword>
<reference evidence="2 3" key="1">
    <citation type="submission" date="2017-06" db="EMBL/GenBank/DDBJ databases">
        <authorList>
            <person name="Kim H.J."/>
            <person name="Triplett B.A."/>
        </authorList>
    </citation>
    <scope>NUCLEOTIDE SEQUENCE [LARGE SCALE GENOMIC DNA]</scope>
    <source>
        <strain evidence="2 3">DSM 44272</strain>
    </source>
</reference>
<dbReference type="InterPro" id="IPR029014">
    <property type="entry name" value="NiFe-Hase_large"/>
</dbReference>
<protein>
    <submittedName>
        <fullName evidence="2">Hydrogenase large subunit</fullName>
    </submittedName>
</protein>
<keyword evidence="3" id="KW-1185">Reference proteome</keyword>
<keyword evidence="1" id="KW-0460">Magnesium</keyword>
<feature type="binding site" evidence="1">
    <location>
        <position position="553"/>
    </location>
    <ligand>
        <name>Mg(2+)</name>
        <dbReference type="ChEBI" id="CHEBI:18420"/>
    </ligand>
</feature>
<dbReference type="Gene3D" id="1.10.645.10">
    <property type="entry name" value="Cytochrome-c3 Hydrogenase, chain B"/>
    <property type="match status" value="1"/>
</dbReference>
<feature type="binding site" evidence="1">
    <location>
        <position position="607"/>
    </location>
    <ligand>
        <name>Ni(2+)</name>
        <dbReference type="ChEBI" id="CHEBI:49786"/>
    </ligand>
</feature>
<dbReference type="Proteomes" id="UP000198403">
    <property type="component" value="Unassembled WGS sequence"/>
</dbReference>
<organism evidence="2 3">
    <name type="scientific">Blastococcus mobilis</name>
    <dbReference type="NCBI Taxonomy" id="1938746"/>
    <lineage>
        <taxon>Bacteria</taxon>
        <taxon>Bacillati</taxon>
        <taxon>Actinomycetota</taxon>
        <taxon>Actinomycetes</taxon>
        <taxon>Geodermatophilales</taxon>
        <taxon>Geodermatophilaceae</taxon>
        <taxon>Blastococcus</taxon>
    </lineage>
</organism>